<comment type="caution">
    <text evidence="5">The sequence shown here is derived from an EMBL/GenBank/DDBJ whole genome shotgun (WGS) entry which is preliminary data.</text>
</comment>
<dbReference type="RefSeq" id="WP_117003469.1">
    <property type="nucleotide sequence ID" value="NZ_BMJS01000028.1"/>
</dbReference>
<feature type="domain" description="Pilus assembly protein E-set like" evidence="4">
    <location>
        <begin position="279"/>
        <end position="344"/>
    </location>
</feature>
<keyword evidence="1 2" id="KW-0732">Signal</keyword>
<dbReference type="OrthoDB" id="6730090at2"/>
<feature type="signal peptide" evidence="2">
    <location>
        <begin position="1"/>
        <end position="25"/>
    </location>
</feature>
<feature type="domain" description="Pilus assembly protein C-terminal" evidence="3">
    <location>
        <begin position="727"/>
        <end position="822"/>
    </location>
</feature>
<evidence type="ECO:0000313" key="6">
    <source>
        <dbReference type="Proteomes" id="UP000636949"/>
    </source>
</evidence>
<organism evidence="5 6">
    <name type="scientific">Cysteiniphilum litorale</name>
    <dbReference type="NCBI Taxonomy" id="2056700"/>
    <lineage>
        <taxon>Bacteria</taxon>
        <taxon>Pseudomonadati</taxon>
        <taxon>Pseudomonadota</taxon>
        <taxon>Gammaproteobacteria</taxon>
        <taxon>Thiotrichales</taxon>
        <taxon>Fastidiosibacteraceae</taxon>
        <taxon>Cysteiniphilum</taxon>
    </lineage>
</organism>
<dbReference type="AlphaFoldDB" id="A0A8J2Z5U8"/>
<keyword evidence="6" id="KW-1185">Reference proteome</keyword>
<evidence type="ECO:0000256" key="1">
    <source>
        <dbReference type="ARBA" id="ARBA00022729"/>
    </source>
</evidence>
<name>A0A8J2Z5U8_9GAMM</name>
<dbReference type="Pfam" id="PF15976">
    <property type="entry name" value="CooC_C"/>
    <property type="match status" value="1"/>
</dbReference>
<dbReference type="InterPro" id="IPR031917">
    <property type="entry name" value="Pilus_assem_C"/>
</dbReference>
<dbReference type="Proteomes" id="UP000636949">
    <property type="component" value="Unassembled WGS sequence"/>
</dbReference>
<proteinExistence type="predicted"/>
<feature type="chain" id="PRO_5035301456" evidence="2">
    <location>
        <begin position="26"/>
        <end position="833"/>
    </location>
</feature>
<evidence type="ECO:0000256" key="2">
    <source>
        <dbReference type="SAM" id="SignalP"/>
    </source>
</evidence>
<dbReference type="Pfam" id="PF16967">
    <property type="entry name" value="TcfC"/>
    <property type="match status" value="1"/>
</dbReference>
<sequence length="833" mass="93304">MCYKVVNKKNLSLILFLLINTFTYGNDISPTLDWNAVPDEFRAQLKDHGIMINVRYQDEDLGNYFIEIIDEKTIKFKDLKTLSKKLQLKPIIYHIFETLPINQIILCPDELISKGLCHKSEQILYAQFSLESLTMNLTINTKLFETQKTNQLQYLQSPSNQYLSSIFKYNLNAATTISPNTSNVASLALNNITSYGNTRLLTNGYFSTSNQVNIKANLSQLLVLHDFKKSALSFGFSQGNSVFSSRNTATNYGYSGNSIALSFYSSNNLLLNKSQGSLIPIILFIPRQSTVRVYKDNNLLSIQNFELGTHELNTANFPGGVYPVRIEIREGDILVNTLTKIINKPFDLSTLDPDLGFSYSLWGGVASSPTYNEPVTVDSFNHLYFGGNINFVLNRYMLSGASAYMIGRLSVFEFSNQLMLPYGITGNANIGVDTDGGIALTANLNKSFYNILSIGTSYTQQQGSNEKSPFYISNNNLSMSLSLNMQSFGSLSSNINYNFKNHLKNYNFIYSNTLFKRHGFTLRTNASLLLNENHNSSLSKFNTNYYIGLELTYNFDENGSINLDTLYNPKDKLISSNINYSPNIDDNLIISDMNIGGSYNQNSSMINASTSFNSNYALGNINTNITQNNENLTTQVISGNLSGSLVIDQERSLLPNQQKSNAGAVIYLDNDIEDTLSININGTSYPITTGTNFIPLPPYKKYESYISINKETKNSLLLDTNINEFVLYPGNVFSITHTAIHIIIISGQLICNGEPLKHVKVSNSINSTYSDDNGYFTLGVNRNNPNFNFVSQHQNKPHEFSLSQIQTSKLYDGYWLGEINCSHQNAGDYDVIQ</sequence>
<reference evidence="5" key="1">
    <citation type="journal article" date="2014" name="Int. J. Syst. Evol. Microbiol.">
        <title>Complete genome sequence of Corynebacterium casei LMG S-19264T (=DSM 44701T), isolated from a smear-ripened cheese.</title>
        <authorList>
            <consortium name="US DOE Joint Genome Institute (JGI-PGF)"/>
            <person name="Walter F."/>
            <person name="Albersmeier A."/>
            <person name="Kalinowski J."/>
            <person name="Ruckert C."/>
        </authorList>
    </citation>
    <scope>NUCLEOTIDE SEQUENCE</scope>
    <source>
        <strain evidence="5">CGMCC 1.15758</strain>
    </source>
</reference>
<dbReference type="EMBL" id="BMJS01000028">
    <property type="protein sequence ID" value="GGG03724.1"/>
    <property type="molecule type" value="Genomic_DNA"/>
</dbReference>
<evidence type="ECO:0000259" key="4">
    <source>
        <dbReference type="Pfam" id="PF16967"/>
    </source>
</evidence>
<evidence type="ECO:0000259" key="3">
    <source>
        <dbReference type="Pfam" id="PF15976"/>
    </source>
</evidence>
<dbReference type="InterPro" id="IPR032636">
    <property type="entry name" value="Pilus_assem_E-set-like_dom"/>
</dbReference>
<accession>A0A8J2Z5U8</accession>
<reference evidence="5" key="2">
    <citation type="submission" date="2020-09" db="EMBL/GenBank/DDBJ databases">
        <authorList>
            <person name="Sun Q."/>
            <person name="Zhou Y."/>
        </authorList>
    </citation>
    <scope>NUCLEOTIDE SEQUENCE</scope>
    <source>
        <strain evidence="5">CGMCC 1.15758</strain>
    </source>
</reference>
<evidence type="ECO:0000313" key="5">
    <source>
        <dbReference type="EMBL" id="GGG03724.1"/>
    </source>
</evidence>
<gene>
    <name evidence="5" type="ORF">GCM10010995_21450</name>
</gene>
<protein>
    <submittedName>
        <fullName evidence="5">Outer membrane usher protein</fullName>
    </submittedName>
</protein>